<keyword evidence="4" id="KW-0539">Nucleus</keyword>
<evidence type="ECO:0000256" key="2">
    <source>
        <dbReference type="ARBA" id="ARBA00023125"/>
    </source>
</evidence>
<feature type="domain" description="Zn(2)-C6 fungal-type" evidence="6">
    <location>
        <begin position="11"/>
        <end position="41"/>
    </location>
</feature>
<dbReference type="GO" id="GO:0009893">
    <property type="term" value="P:positive regulation of metabolic process"/>
    <property type="evidence" value="ECO:0007669"/>
    <property type="project" value="UniProtKB-ARBA"/>
</dbReference>
<dbReference type="PROSITE" id="PS50048">
    <property type="entry name" value="ZN2_CY6_FUNGAL_2"/>
    <property type="match status" value="1"/>
</dbReference>
<evidence type="ECO:0000256" key="3">
    <source>
        <dbReference type="ARBA" id="ARBA00023163"/>
    </source>
</evidence>
<dbReference type="VEuPathDB" id="FungiDB:BO78DRAFT_467735"/>
<dbReference type="Pfam" id="PF00172">
    <property type="entry name" value="Zn_clus"/>
    <property type="match status" value="1"/>
</dbReference>
<keyword evidence="3" id="KW-0804">Transcription</keyword>
<dbReference type="Proteomes" id="UP000248423">
    <property type="component" value="Unassembled WGS sequence"/>
</dbReference>
<evidence type="ECO:0000256" key="4">
    <source>
        <dbReference type="ARBA" id="ARBA00023242"/>
    </source>
</evidence>
<evidence type="ECO:0000313" key="7">
    <source>
        <dbReference type="EMBL" id="PYI09589.1"/>
    </source>
</evidence>
<accession>A0A319F2L3</accession>
<dbReference type="InterPro" id="IPR001138">
    <property type="entry name" value="Zn2Cys6_DnaBD"/>
</dbReference>
<dbReference type="EMBL" id="KZ826326">
    <property type="protein sequence ID" value="PYI09589.1"/>
    <property type="molecule type" value="Genomic_DNA"/>
</dbReference>
<dbReference type="GO" id="GO:0008270">
    <property type="term" value="F:zinc ion binding"/>
    <property type="evidence" value="ECO:0007669"/>
    <property type="project" value="InterPro"/>
</dbReference>
<dbReference type="PROSITE" id="PS00463">
    <property type="entry name" value="ZN2_CY6_FUNGAL_1"/>
    <property type="match status" value="1"/>
</dbReference>
<keyword evidence="1" id="KW-0805">Transcription regulation</keyword>
<gene>
    <name evidence="7" type="ORF">BO78DRAFT_467735</name>
</gene>
<reference evidence="7 8" key="1">
    <citation type="submission" date="2018-02" db="EMBL/GenBank/DDBJ databases">
        <title>The genomes of Aspergillus section Nigri reveals drivers in fungal speciation.</title>
        <authorList>
            <consortium name="DOE Joint Genome Institute"/>
            <person name="Vesth T.C."/>
            <person name="Nybo J."/>
            <person name="Theobald S."/>
            <person name="Brandl J."/>
            <person name="Frisvad J.C."/>
            <person name="Nielsen K.F."/>
            <person name="Lyhne E.K."/>
            <person name="Kogle M.E."/>
            <person name="Kuo A."/>
            <person name="Riley R."/>
            <person name="Clum A."/>
            <person name="Nolan M."/>
            <person name="Lipzen A."/>
            <person name="Salamov A."/>
            <person name="Henrissat B."/>
            <person name="Wiebenga A."/>
            <person name="De vries R.P."/>
            <person name="Grigoriev I.V."/>
            <person name="Mortensen U.H."/>
            <person name="Andersen M.R."/>
            <person name="Baker S.E."/>
        </authorList>
    </citation>
    <scope>NUCLEOTIDE SEQUENCE [LARGE SCALE GENOMIC DNA]</scope>
    <source>
        <strain evidence="7 8">CBS 121057</strain>
    </source>
</reference>
<evidence type="ECO:0000256" key="1">
    <source>
        <dbReference type="ARBA" id="ARBA00023015"/>
    </source>
</evidence>
<protein>
    <recommendedName>
        <fullName evidence="6">Zn(2)-C6 fungal-type domain-containing protein</fullName>
    </recommendedName>
</protein>
<dbReference type="InterPro" id="IPR052783">
    <property type="entry name" value="Metabolic/Drug-Res_Regulator"/>
</dbReference>
<dbReference type="OrthoDB" id="3862662at2759"/>
<dbReference type="Gene3D" id="4.10.240.10">
    <property type="entry name" value="Zn(2)-C6 fungal-type DNA-binding domain"/>
    <property type="match status" value="1"/>
</dbReference>
<sequence>MGTGKDISPIACEPCRQKKCKCNRALPYCSQCTGEPSKCNYPENGKRGLPLGYLTQLEQRLADTELALFEALTTLRSLGHGDDLVKASLKVEVEERQGKNARMGEWGRLPLRDQSDIQRWWQAKDDQYIRERGPLESRTQELDPTLEENQSAELGGTSILESQTRKRIDTGAISAEAAADRGLMISGSPKERNANTFSNQDLGRPLPEHPLGIRGHRSLGEQGVEAVSTDRASILASRQPSLYF</sequence>
<feature type="region of interest" description="Disordered" evidence="5">
    <location>
        <begin position="133"/>
        <end position="155"/>
    </location>
</feature>
<feature type="region of interest" description="Disordered" evidence="5">
    <location>
        <begin position="186"/>
        <end position="216"/>
    </location>
</feature>
<dbReference type="GO" id="GO:0003677">
    <property type="term" value="F:DNA binding"/>
    <property type="evidence" value="ECO:0007669"/>
    <property type="project" value="UniProtKB-KW"/>
</dbReference>
<proteinExistence type="predicted"/>
<evidence type="ECO:0000313" key="8">
    <source>
        <dbReference type="Proteomes" id="UP000248423"/>
    </source>
</evidence>
<name>A0A319F2L3_ASPSB</name>
<evidence type="ECO:0000259" key="6">
    <source>
        <dbReference type="PROSITE" id="PS50048"/>
    </source>
</evidence>
<dbReference type="AlphaFoldDB" id="A0A319F2L3"/>
<organism evidence="7 8">
    <name type="scientific">Aspergillus sclerotiicarbonarius (strain CBS 121057 / IBT 28362)</name>
    <dbReference type="NCBI Taxonomy" id="1448318"/>
    <lineage>
        <taxon>Eukaryota</taxon>
        <taxon>Fungi</taxon>
        <taxon>Dikarya</taxon>
        <taxon>Ascomycota</taxon>
        <taxon>Pezizomycotina</taxon>
        <taxon>Eurotiomycetes</taxon>
        <taxon>Eurotiomycetidae</taxon>
        <taxon>Eurotiales</taxon>
        <taxon>Aspergillaceae</taxon>
        <taxon>Aspergillus</taxon>
        <taxon>Aspergillus subgen. Circumdati</taxon>
    </lineage>
</organism>
<dbReference type="SUPFAM" id="SSF57701">
    <property type="entry name" value="Zn2/Cys6 DNA-binding domain"/>
    <property type="match status" value="1"/>
</dbReference>
<dbReference type="CDD" id="cd00067">
    <property type="entry name" value="GAL4"/>
    <property type="match status" value="1"/>
</dbReference>
<keyword evidence="2" id="KW-0238">DNA-binding</keyword>
<dbReference type="PANTHER" id="PTHR47655">
    <property type="entry name" value="QUINIC ACID UTILIZATION ACTIVATOR"/>
    <property type="match status" value="1"/>
</dbReference>
<keyword evidence="8" id="KW-1185">Reference proteome</keyword>
<evidence type="ECO:0000256" key="5">
    <source>
        <dbReference type="SAM" id="MobiDB-lite"/>
    </source>
</evidence>
<dbReference type="GO" id="GO:0000981">
    <property type="term" value="F:DNA-binding transcription factor activity, RNA polymerase II-specific"/>
    <property type="evidence" value="ECO:0007669"/>
    <property type="project" value="InterPro"/>
</dbReference>
<dbReference type="InterPro" id="IPR036864">
    <property type="entry name" value="Zn2-C6_fun-type_DNA-bd_sf"/>
</dbReference>